<dbReference type="PANTHER" id="PTHR12992">
    <property type="entry name" value="NUDIX HYDROLASE"/>
    <property type="match status" value="1"/>
</dbReference>
<dbReference type="GO" id="GO:0046872">
    <property type="term" value="F:metal ion binding"/>
    <property type="evidence" value="ECO:0007669"/>
    <property type="project" value="UniProtKB-KW"/>
</dbReference>
<dbReference type="InterPro" id="IPR015797">
    <property type="entry name" value="NUDIX_hydrolase-like_dom_sf"/>
</dbReference>
<evidence type="ECO:0000256" key="2">
    <source>
        <dbReference type="ARBA" id="ARBA00001946"/>
    </source>
</evidence>
<dbReference type="GO" id="GO:0010945">
    <property type="term" value="F:coenzyme A diphosphatase activity"/>
    <property type="evidence" value="ECO:0007669"/>
    <property type="project" value="InterPro"/>
</dbReference>
<keyword evidence="9" id="KW-1185">Reference proteome</keyword>
<sequence>MLDEIKGLLENYHAKPLTYQRHFAVLIPLIKLNGELHLLFEVRSKTISQPGETSFPGGRVEKGETYEAAAIRETMEELSLSRDSIHILGEMDYIVNERVIIKSFVGELKNIKVEDIQFNEEVEEVYTVPVSYFLTHDPIYYEVHVKLEHEENFPFDRIPGGKKYNWKQEKHTVPFYTVNNRTLWGFTAHFTDRFIQLLKEQHIK</sequence>
<dbReference type="PROSITE" id="PS51462">
    <property type="entry name" value="NUDIX"/>
    <property type="match status" value="1"/>
</dbReference>
<keyword evidence="3" id="KW-0479">Metal-binding</keyword>
<dbReference type="SUPFAM" id="SSF55811">
    <property type="entry name" value="Nudix"/>
    <property type="match status" value="1"/>
</dbReference>
<proteinExistence type="predicted"/>
<evidence type="ECO:0000256" key="5">
    <source>
        <dbReference type="ARBA" id="ARBA00022842"/>
    </source>
</evidence>
<dbReference type="OrthoDB" id="9802805at2"/>
<dbReference type="CDD" id="cd03426">
    <property type="entry name" value="NUDIX_CoAse_Nudt7"/>
    <property type="match status" value="1"/>
</dbReference>
<accession>A0A1H0Z4Y4</accession>
<keyword evidence="5" id="KW-0460">Magnesium</keyword>
<evidence type="ECO:0000256" key="4">
    <source>
        <dbReference type="ARBA" id="ARBA00022801"/>
    </source>
</evidence>
<evidence type="ECO:0000313" key="8">
    <source>
        <dbReference type="EMBL" id="SDQ22448.1"/>
    </source>
</evidence>
<gene>
    <name evidence="8" type="ORF">SAMN04487752_1324</name>
</gene>
<evidence type="ECO:0000256" key="1">
    <source>
        <dbReference type="ARBA" id="ARBA00001936"/>
    </source>
</evidence>
<comment type="cofactor">
    <cofactor evidence="1">
        <name>Mn(2+)</name>
        <dbReference type="ChEBI" id="CHEBI:29035"/>
    </cofactor>
</comment>
<dbReference type="Gene3D" id="3.90.79.10">
    <property type="entry name" value="Nucleoside Triphosphate Pyrophosphohydrolase"/>
    <property type="match status" value="1"/>
</dbReference>
<dbReference type="InterPro" id="IPR045121">
    <property type="entry name" value="CoAse"/>
</dbReference>
<dbReference type="Proteomes" id="UP000199481">
    <property type="component" value="Unassembled WGS sequence"/>
</dbReference>
<dbReference type="AlphaFoldDB" id="A0A1H0Z4Y4"/>
<reference evidence="9" key="1">
    <citation type="submission" date="2016-10" db="EMBL/GenBank/DDBJ databases">
        <authorList>
            <person name="Varghese N."/>
            <person name="Submissions S."/>
        </authorList>
    </citation>
    <scope>NUCLEOTIDE SEQUENCE [LARGE SCALE GENOMIC DNA]</scope>
    <source>
        <strain evidence="9">MPL-11</strain>
    </source>
</reference>
<comment type="cofactor">
    <cofactor evidence="2">
        <name>Mg(2+)</name>
        <dbReference type="ChEBI" id="CHEBI:18420"/>
    </cofactor>
</comment>
<organism evidence="8 9">
    <name type="scientific">Carnobacterium viridans</name>
    <dbReference type="NCBI Taxonomy" id="174587"/>
    <lineage>
        <taxon>Bacteria</taxon>
        <taxon>Bacillati</taxon>
        <taxon>Bacillota</taxon>
        <taxon>Bacilli</taxon>
        <taxon>Lactobacillales</taxon>
        <taxon>Carnobacteriaceae</taxon>
        <taxon>Carnobacterium</taxon>
    </lineage>
</organism>
<keyword evidence="4" id="KW-0378">Hydrolase</keyword>
<evidence type="ECO:0000259" key="7">
    <source>
        <dbReference type="PROSITE" id="PS51462"/>
    </source>
</evidence>
<feature type="domain" description="Nudix hydrolase" evidence="7">
    <location>
        <begin position="20"/>
        <end position="151"/>
    </location>
</feature>
<keyword evidence="6" id="KW-0464">Manganese</keyword>
<evidence type="ECO:0000256" key="6">
    <source>
        <dbReference type="ARBA" id="ARBA00023211"/>
    </source>
</evidence>
<evidence type="ECO:0000313" key="9">
    <source>
        <dbReference type="Proteomes" id="UP000199481"/>
    </source>
</evidence>
<protein>
    <submittedName>
        <fullName evidence="8">ADP-ribose pyrophosphatase YjhB, NUDIX family</fullName>
    </submittedName>
</protein>
<dbReference type="EMBL" id="FNJW01000008">
    <property type="protein sequence ID" value="SDQ22448.1"/>
    <property type="molecule type" value="Genomic_DNA"/>
</dbReference>
<dbReference type="InterPro" id="IPR000086">
    <property type="entry name" value="NUDIX_hydrolase_dom"/>
</dbReference>
<dbReference type="PANTHER" id="PTHR12992:SF11">
    <property type="entry name" value="MITOCHONDRIAL COENZYME A DIPHOSPHATASE NUDT8"/>
    <property type="match status" value="1"/>
</dbReference>
<dbReference type="Pfam" id="PF00293">
    <property type="entry name" value="NUDIX"/>
    <property type="match status" value="1"/>
</dbReference>
<evidence type="ECO:0000256" key="3">
    <source>
        <dbReference type="ARBA" id="ARBA00022723"/>
    </source>
</evidence>
<dbReference type="RefSeq" id="WP_089976344.1">
    <property type="nucleotide sequence ID" value="NZ_CP084916.1"/>
</dbReference>
<name>A0A1H0Z4Y4_9LACT</name>